<sequence>MFMLHVGDVIAANEEDNHLKVPALLELIGQNLKKLKSPGQSGTWLVPVHLSSHWTLLEIRWDLKQFRFYDSLPDRPKAMSDSTTVQTRAQVLLQILRDYFGQHFIKLEEWTWIGEKRSQRQANTFDCGAFVCADIIALAESGAPSQLTQDDMEGWRRKILETVRKLDVYARSRSVAPLSKQSPVIVID</sequence>
<reference evidence="6" key="1">
    <citation type="journal article" date="2014" name="Proc. Natl. Acad. Sci. U.S.A.">
        <title>Extensive sampling of basidiomycete genomes demonstrates inadequacy of the white-rot/brown-rot paradigm for wood decay fungi.</title>
        <authorList>
            <person name="Riley R."/>
            <person name="Salamov A.A."/>
            <person name="Brown D.W."/>
            <person name="Nagy L.G."/>
            <person name="Floudas D."/>
            <person name="Held B.W."/>
            <person name="Levasseur A."/>
            <person name="Lombard V."/>
            <person name="Morin E."/>
            <person name="Otillar R."/>
            <person name="Lindquist E.A."/>
            <person name="Sun H."/>
            <person name="LaButti K.M."/>
            <person name="Schmutz J."/>
            <person name="Jabbour D."/>
            <person name="Luo H."/>
            <person name="Baker S.E."/>
            <person name="Pisabarro A.G."/>
            <person name="Walton J.D."/>
            <person name="Blanchette R.A."/>
            <person name="Henrissat B."/>
            <person name="Martin F."/>
            <person name="Cullen D."/>
            <person name="Hibbett D.S."/>
            <person name="Grigoriev I.V."/>
        </authorList>
    </citation>
    <scope>NUCLEOTIDE SEQUENCE [LARGE SCALE GENOMIC DNA]</scope>
    <source>
        <strain evidence="6">FD-172 SS1</strain>
    </source>
</reference>
<keyword evidence="6" id="KW-1185">Reference proteome</keyword>
<dbReference type="EMBL" id="KL198044">
    <property type="protein sequence ID" value="KDQ13387.1"/>
    <property type="molecule type" value="Genomic_DNA"/>
</dbReference>
<evidence type="ECO:0000256" key="3">
    <source>
        <dbReference type="ARBA" id="ARBA00022801"/>
    </source>
</evidence>
<dbReference type="OrthoDB" id="2976051at2759"/>
<dbReference type="GO" id="GO:0008234">
    <property type="term" value="F:cysteine-type peptidase activity"/>
    <property type="evidence" value="ECO:0007669"/>
    <property type="project" value="InterPro"/>
</dbReference>
<organism evidence="5 6">
    <name type="scientific">Botryobasidium botryosum (strain FD-172 SS1)</name>
    <dbReference type="NCBI Taxonomy" id="930990"/>
    <lineage>
        <taxon>Eukaryota</taxon>
        <taxon>Fungi</taxon>
        <taxon>Dikarya</taxon>
        <taxon>Basidiomycota</taxon>
        <taxon>Agaricomycotina</taxon>
        <taxon>Agaricomycetes</taxon>
        <taxon>Cantharellales</taxon>
        <taxon>Botryobasidiaceae</taxon>
        <taxon>Botryobasidium</taxon>
    </lineage>
</organism>
<dbReference type="STRING" id="930990.A0A067MNF5"/>
<dbReference type="HOGENOM" id="CLU_1440831_0_0_1"/>
<dbReference type="GO" id="GO:0006508">
    <property type="term" value="P:proteolysis"/>
    <property type="evidence" value="ECO:0007669"/>
    <property type="project" value="UniProtKB-KW"/>
</dbReference>
<dbReference type="AlphaFoldDB" id="A0A067MNF5"/>
<dbReference type="InterPro" id="IPR038765">
    <property type="entry name" value="Papain-like_cys_pep_sf"/>
</dbReference>
<proteinExistence type="inferred from homology"/>
<accession>A0A067MNF5</accession>
<evidence type="ECO:0000313" key="6">
    <source>
        <dbReference type="Proteomes" id="UP000027195"/>
    </source>
</evidence>
<dbReference type="Proteomes" id="UP000027195">
    <property type="component" value="Unassembled WGS sequence"/>
</dbReference>
<dbReference type="InterPro" id="IPR003653">
    <property type="entry name" value="Peptidase_C48_C"/>
</dbReference>
<evidence type="ECO:0000256" key="2">
    <source>
        <dbReference type="ARBA" id="ARBA00022670"/>
    </source>
</evidence>
<dbReference type="InParanoid" id="A0A067MNF5"/>
<dbReference type="Gene3D" id="3.40.395.10">
    <property type="entry name" value="Adenoviral Proteinase, Chain A"/>
    <property type="match status" value="1"/>
</dbReference>
<keyword evidence="3" id="KW-0378">Hydrolase</keyword>
<name>A0A067MNF5_BOTB1</name>
<protein>
    <recommendedName>
        <fullName evidence="4">Ubiquitin-like protease family profile domain-containing protein</fullName>
    </recommendedName>
</protein>
<evidence type="ECO:0000313" key="5">
    <source>
        <dbReference type="EMBL" id="KDQ13387.1"/>
    </source>
</evidence>
<feature type="domain" description="Ubiquitin-like protease family profile" evidence="4">
    <location>
        <begin position="1"/>
        <end position="138"/>
    </location>
</feature>
<dbReference type="Pfam" id="PF02902">
    <property type="entry name" value="Peptidase_C48"/>
    <property type="match status" value="1"/>
</dbReference>
<dbReference type="SUPFAM" id="SSF54001">
    <property type="entry name" value="Cysteine proteinases"/>
    <property type="match status" value="1"/>
</dbReference>
<keyword evidence="2" id="KW-0645">Protease</keyword>
<evidence type="ECO:0000259" key="4">
    <source>
        <dbReference type="PROSITE" id="PS50600"/>
    </source>
</evidence>
<gene>
    <name evidence="5" type="ORF">BOTBODRAFT_33700</name>
</gene>
<evidence type="ECO:0000256" key="1">
    <source>
        <dbReference type="ARBA" id="ARBA00005234"/>
    </source>
</evidence>
<dbReference type="GO" id="GO:0019783">
    <property type="term" value="F:ubiquitin-like protein peptidase activity"/>
    <property type="evidence" value="ECO:0007669"/>
    <property type="project" value="UniProtKB-ARBA"/>
</dbReference>
<dbReference type="PROSITE" id="PS50600">
    <property type="entry name" value="ULP_PROTEASE"/>
    <property type="match status" value="1"/>
</dbReference>
<comment type="similarity">
    <text evidence="1">Belongs to the peptidase C48 family.</text>
</comment>